<sequence length="260" mass="29367">MADITIRLYIGPSSSDLRELVVPAERPLGDLIIDWKKVYLLAEQDSQGEMIRYQLYRESEGKKVPVDPKKSLRDLRFQAYQELFLTDACHPWWQGTTSQPTTTSQSKAPGTAPLRGPATSKRVTTATTPNPSPSSRPLPSFSPCSIELAPGCVRQIGETGVVINRDYLLRELPKSVSTLERTLMWMRQESRLLAVSRSDNGHCSIVWKQSWYLMAHHPVYISGTKYSRNEAIQIEETVTLLLGRDGWPITIRLHSTSITR</sequence>
<dbReference type="AlphaFoldDB" id="A0A2A6RFU6"/>
<accession>A0A2A6RFU6</accession>
<evidence type="ECO:0000313" key="2">
    <source>
        <dbReference type="EMBL" id="PDW01813.1"/>
    </source>
</evidence>
<dbReference type="EMBL" id="NQWI01000106">
    <property type="protein sequence ID" value="PDW01813.1"/>
    <property type="molecule type" value="Genomic_DNA"/>
</dbReference>
<dbReference type="Proteomes" id="UP000220527">
    <property type="component" value="Unassembled WGS sequence"/>
</dbReference>
<name>A0A2A6RFU6_9CHLR</name>
<gene>
    <name evidence="2" type="ORF">CJ255_17150</name>
</gene>
<protein>
    <submittedName>
        <fullName evidence="2">Uncharacterized protein</fullName>
    </submittedName>
</protein>
<evidence type="ECO:0000256" key="1">
    <source>
        <dbReference type="SAM" id="MobiDB-lite"/>
    </source>
</evidence>
<proteinExistence type="predicted"/>
<keyword evidence="3" id="KW-1185">Reference proteome</keyword>
<feature type="compositionally biased region" description="Low complexity" evidence="1">
    <location>
        <begin position="96"/>
        <end position="106"/>
    </location>
</feature>
<feature type="region of interest" description="Disordered" evidence="1">
    <location>
        <begin position="96"/>
        <end position="139"/>
    </location>
</feature>
<evidence type="ECO:0000313" key="3">
    <source>
        <dbReference type="Proteomes" id="UP000220527"/>
    </source>
</evidence>
<comment type="caution">
    <text evidence="2">The sequence shown here is derived from an EMBL/GenBank/DDBJ whole genome shotgun (WGS) entry which is preliminary data.</text>
</comment>
<reference evidence="3" key="1">
    <citation type="submission" date="2017-08" db="EMBL/GenBank/DDBJ databases">
        <authorList>
            <person name="Grouzdev D.S."/>
            <person name="Gaisin V.A."/>
            <person name="Rysina M.S."/>
            <person name="Gorlenko V.M."/>
        </authorList>
    </citation>
    <scope>NUCLEOTIDE SEQUENCE [LARGE SCALE GENOMIC DNA]</scope>
    <source>
        <strain evidence="3">Kir15-3F</strain>
    </source>
</reference>
<organism evidence="2 3">
    <name type="scientific">Candidatus Viridilinea mediisalina</name>
    <dbReference type="NCBI Taxonomy" id="2024553"/>
    <lineage>
        <taxon>Bacteria</taxon>
        <taxon>Bacillati</taxon>
        <taxon>Chloroflexota</taxon>
        <taxon>Chloroflexia</taxon>
        <taxon>Chloroflexales</taxon>
        <taxon>Chloroflexineae</taxon>
        <taxon>Oscillochloridaceae</taxon>
        <taxon>Candidatus Viridilinea</taxon>
    </lineage>
</organism>